<dbReference type="InterPro" id="IPR011761">
    <property type="entry name" value="ATP-grasp"/>
</dbReference>
<dbReference type="AlphaFoldDB" id="A0A1F6VA94"/>
<evidence type="ECO:0000256" key="2">
    <source>
        <dbReference type="ARBA" id="ARBA00001946"/>
    </source>
</evidence>
<keyword evidence="8 14" id="KW-0658">Purine biosynthesis</keyword>
<dbReference type="SMART" id="SM01209">
    <property type="entry name" value="GARS_A"/>
    <property type="match status" value="1"/>
</dbReference>
<evidence type="ECO:0000256" key="4">
    <source>
        <dbReference type="ARBA" id="ARBA00013255"/>
    </source>
</evidence>
<dbReference type="InterPro" id="IPR037123">
    <property type="entry name" value="PRibGlycinamide_synth_C_sf"/>
</dbReference>
<accession>A0A1F6VA94</accession>
<dbReference type="Pfam" id="PF01071">
    <property type="entry name" value="GARS_A"/>
    <property type="match status" value="1"/>
</dbReference>
<keyword evidence="9 15" id="KW-0067">ATP-binding</keyword>
<evidence type="ECO:0000256" key="9">
    <source>
        <dbReference type="ARBA" id="ARBA00022840"/>
    </source>
</evidence>
<dbReference type="InterPro" id="IPR020559">
    <property type="entry name" value="PRibGlycinamide_synth_CS"/>
</dbReference>
<dbReference type="InterPro" id="IPR020561">
    <property type="entry name" value="PRibGlycinamid_synth_ATP-grasp"/>
</dbReference>
<dbReference type="InterPro" id="IPR000115">
    <property type="entry name" value="PRibGlycinamide_synth"/>
</dbReference>
<comment type="caution">
    <text evidence="17">The sequence shown here is derived from an EMBL/GenBank/DDBJ whole genome shotgun (WGS) entry which is preliminary data.</text>
</comment>
<dbReference type="GO" id="GO:0005524">
    <property type="term" value="F:ATP binding"/>
    <property type="evidence" value="ECO:0007669"/>
    <property type="project" value="UniProtKB-UniRule"/>
</dbReference>
<evidence type="ECO:0000256" key="10">
    <source>
        <dbReference type="ARBA" id="ARBA00023211"/>
    </source>
</evidence>
<dbReference type="UniPathway" id="UPA00074">
    <property type="reaction ID" value="UER00125"/>
</dbReference>
<dbReference type="GO" id="GO:0046872">
    <property type="term" value="F:metal ion binding"/>
    <property type="evidence" value="ECO:0007669"/>
    <property type="project" value="UniProtKB-KW"/>
</dbReference>
<dbReference type="Pfam" id="PF02843">
    <property type="entry name" value="GARS_C"/>
    <property type="match status" value="1"/>
</dbReference>
<dbReference type="EMBL" id="MFTJ01000009">
    <property type="protein sequence ID" value="OGI66532.1"/>
    <property type="molecule type" value="Genomic_DNA"/>
</dbReference>
<dbReference type="PROSITE" id="PS00184">
    <property type="entry name" value="GARS"/>
    <property type="match status" value="1"/>
</dbReference>
<dbReference type="SMART" id="SM01210">
    <property type="entry name" value="GARS_C"/>
    <property type="match status" value="1"/>
</dbReference>
<comment type="pathway">
    <text evidence="3 14">Purine metabolism; IMP biosynthesis via de novo pathway; N(1)-(5-phospho-D-ribosyl)glycinamide from 5-phospho-alpha-D-ribose 1-diphosphate: step 2/2.</text>
</comment>
<evidence type="ECO:0000256" key="13">
    <source>
        <dbReference type="ARBA" id="ARBA00042864"/>
    </source>
</evidence>
<comment type="cofactor">
    <cofactor evidence="1">
        <name>Mn(2+)</name>
        <dbReference type="ChEBI" id="CHEBI:29035"/>
    </cofactor>
</comment>
<reference evidence="17 18" key="1">
    <citation type="journal article" date="2016" name="Nat. Commun.">
        <title>Thousands of microbial genomes shed light on interconnected biogeochemical processes in an aquifer system.</title>
        <authorList>
            <person name="Anantharaman K."/>
            <person name="Brown C.T."/>
            <person name="Hug L.A."/>
            <person name="Sharon I."/>
            <person name="Castelle C.J."/>
            <person name="Probst A.J."/>
            <person name="Thomas B.C."/>
            <person name="Singh A."/>
            <person name="Wilkins M.J."/>
            <person name="Karaoz U."/>
            <person name="Brodie E.L."/>
            <person name="Williams K.H."/>
            <person name="Hubbard S.S."/>
            <person name="Banfield J.F."/>
        </authorList>
    </citation>
    <scope>NUCLEOTIDE SEQUENCE [LARGE SCALE GENOMIC DNA]</scope>
</reference>
<keyword evidence="5 14" id="KW-0436">Ligase</keyword>
<dbReference type="Gene3D" id="3.40.50.20">
    <property type="match status" value="1"/>
</dbReference>
<dbReference type="PANTHER" id="PTHR43472:SF1">
    <property type="entry name" value="PHOSPHORIBOSYLAMINE--GLYCINE LIGASE, CHLOROPLASTIC"/>
    <property type="match status" value="1"/>
</dbReference>
<dbReference type="PANTHER" id="PTHR43472">
    <property type="entry name" value="PHOSPHORIBOSYLAMINE--GLYCINE LIGASE"/>
    <property type="match status" value="1"/>
</dbReference>
<dbReference type="PROSITE" id="PS50975">
    <property type="entry name" value="ATP_GRASP"/>
    <property type="match status" value="1"/>
</dbReference>
<feature type="domain" description="ATP-grasp" evidence="16">
    <location>
        <begin position="118"/>
        <end position="324"/>
    </location>
</feature>
<evidence type="ECO:0000313" key="18">
    <source>
        <dbReference type="Proteomes" id="UP000178700"/>
    </source>
</evidence>
<dbReference type="InterPro" id="IPR011054">
    <property type="entry name" value="Rudment_hybrid_motif"/>
</dbReference>
<name>A0A1F6VA94_9BACT</name>
<evidence type="ECO:0000256" key="6">
    <source>
        <dbReference type="ARBA" id="ARBA00022723"/>
    </source>
</evidence>
<dbReference type="InterPro" id="IPR013815">
    <property type="entry name" value="ATP_grasp_subdomain_1"/>
</dbReference>
<evidence type="ECO:0000256" key="3">
    <source>
        <dbReference type="ARBA" id="ARBA00005174"/>
    </source>
</evidence>
<dbReference type="Gene3D" id="3.30.470.20">
    <property type="entry name" value="ATP-grasp fold, B domain"/>
    <property type="match status" value="1"/>
</dbReference>
<dbReference type="FunFam" id="3.30.470.20:FF:000018">
    <property type="entry name" value="Trifunctional purine biosynthetic protein adenosine-3"/>
    <property type="match status" value="1"/>
</dbReference>
<evidence type="ECO:0000256" key="11">
    <source>
        <dbReference type="ARBA" id="ARBA00038345"/>
    </source>
</evidence>
<dbReference type="GO" id="GO:0009113">
    <property type="term" value="P:purine nucleobase biosynthetic process"/>
    <property type="evidence" value="ECO:0007669"/>
    <property type="project" value="InterPro"/>
</dbReference>
<dbReference type="GO" id="GO:0006189">
    <property type="term" value="P:'de novo' IMP biosynthetic process"/>
    <property type="evidence" value="ECO:0007669"/>
    <property type="project" value="UniProtKB-UniRule"/>
</dbReference>
<keyword evidence="10" id="KW-0464">Manganese</keyword>
<dbReference type="Gene3D" id="3.90.600.10">
    <property type="entry name" value="Phosphoribosylglycinamide synthetase, C-terminal domain"/>
    <property type="match status" value="1"/>
</dbReference>
<dbReference type="InterPro" id="IPR016185">
    <property type="entry name" value="PreATP-grasp_dom_sf"/>
</dbReference>
<evidence type="ECO:0000256" key="15">
    <source>
        <dbReference type="PROSITE-ProRule" id="PRU00409"/>
    </source>
</evidence>
<evidence type="ECO:0000256" key="5">
    <source>
        <dbReference type="ARBA" id="ARBA00022598"/>
    </source>
</evidence>
<sequence>MLIIGAGGGREHALGWKIAQSPRAGELFFARGNAGTAQLGTNLDIKETETTKLLEFAKKPARNASRSDAGGEKIDLTLVLSDDPLAIGTIDEFQKAGLRVWGPSKAASELEWSKAYAKDFMKRHQIPTSKYEVFNDFEKAKKYVEKGSVPVVIKASGLALGKGVTVAQTKEEAIKTLHAIFIDKIFGASGNEVVIEEYLKGTEISIHAISDGKNFKMFPSSQDHKRIFDGNAGPNTGGMGVIAPLPFVNDVLMKRIEKKIVAPTLEGMAKEGRPFVGILYPGIMLTKEGPRVFEFNARFGDPEAQTYMRLLDTDILDILDASIDGKIADLKIKWKKNTYACNIALASGGYPGSCEKGKMISGIPPLLVKEGVGGGDIVIFHASTKIVMQDLTTNGGRVLGISATGKSLKKSLDKAYEAISKISFEGMQYRKDIGKKALELSKLS</sequence>
<dbReference type="SUPFAM" id="SSF51246">
    <property type="entry name" value="Rudiment single hybrid motif"/>
    <property type="match status" value="1"/>
</dbReference>
<evidence type="ECO:0000259" key="16">
    <source>
        <dbReference type="PROSITE" id="PS50975"/>
    </source>
</evidence>
<evidence type="ECO:0000256" key="14">
    <source>
        <dbReference type="HAMAP-Rule" id="MF_00138"/>
    </source>
</evidence>
<evidence type="ECO:0000313" key="17">
    <source>
        <dbReference type="EMBL" id="OGI66532.1"/>
    </source>
</evidence>
<evidence type="ECO:0000256" key="12">
    <source>
        <dbReference type="ARBA" id="ARBA00042242"/>
    </source>
</evidence>
<evidence type="ECO:0000256" key="1">
    <source>
        <dbReference type="ARBA" id="ARBA00001936"/>
    </source>
</evidence>
<keyword evidence="6" id="KW-0479">Metal-binding</keyword>
<comment type="catalytic activity">
    <reaction evidence="14">
        <text>5-phospho-beta-D-ribosylamine + glycine + ATP = N(1)-(5-phospho-beta-D-ribosyl)glycinamide + ADP + phosphate + H(+)</text>
        <dbReference type="Rhea" id="RHEA:17453"/>
        <dbReference type="ChEBI" id="CHEBI:15378"/>
        <dbReference type="ChEBI" id="CHEBI:30616"/>
        <dbReference type="ChEBI" id="CHEBI:43474"/>
        <dbReference type="ChEBI" id="CHEBI:57305"/>
        <dbReference type="ChEBI" id="CHEBI:58681"/>
        <dbReference type="ChEBI" id="CHEBI:143788"/>
        <dbReference type="ChEBI" id="CHEBI:456216"/>
        <dbReference type="EC" id="6.3.4.13"/>
    </reaction>
</comment>
<dbReference type="EC" id="6.3.4.13" evidence="4 14"/>
<proteinExistence type="inferred from homology"/>
<evidence type="ECO:0000256" key="7">
    <source>
        <dbReference type="ARBA" id="ARBA00022741"/>
    </source>
</evidence>
<gene>
    <name evidence="14" type="primary">purD</name>
    <name evidence="17" type="ORF">A2642_02535</name>
</gene>
<dbReference type="HAMAP" id="MF_00138">
    <property type="entry name" value="GARS"/>
    <property type="match status" value="1"/>
</dbReference>
<dbReference type="InterPro" id="IPR020562">
    <property type="entry name" value="PRibGlycinamide_synth_N"/>
</dbReference>
<dbReference type="Gene3D" id="3.30.1490.20">
    <property type="entry name" value="ATP-grasp fold, A domain"/>
    <property type="match status" value="1"/>
</dbReference>
<dbReference type="Pfam" id="PF02844">
    <property type="entry name" value="GARS_N"/>
    <property type="match status" value="1"/>
</dbReference>
<comment type="similarity">
    <text evidence="11 14">Belongs to the GARS family.</text>
</comment>
<dbReference type="Proteomes" id="UP000178700">
    <property type="component" value="Unassembled WGS sequence"/>
</dbReference>
<protein>
    <recommendedName>
        <fullName evidence="4 14">Phosphoribosylamine--glycine ligase</fullName>
        <ecNumber evidence="4 14">6.3.4.13</ecNumber>
    </recommendedName>
    <alternativeName>
        <fullName evidence="14">GARS</fullName>
    </alternativeName>
    <alternativeName>
        <fullName evidence="12 14">Glycinamide ribonucleotide synthetase</fullName>
    </alternativeName>
    <alternativeName>
        <fullName evidence="13 14">Phosphoribosylglycinamide synthetase</fullName>
    </alternativeName>
</protein>
<dbReference type="SUPFAM" id="SSF52440">
    <property type="entry name" value="PreATP-grasp domain"/>
    <property type="match status" value="1"/>
</dbReference>
<keyword evidence="7 15" id="KW-0547">Nucleotide-binding</keyword>
<comment type="cofactor">
    <cofactor evidence="2">
        <name>Mg(2+)</name>
        <dbReference type="ChEBI" id="CHEBI:18420"/>
    </cofactor>
</comment>
<organism evidence="17 18">
    <name type="scientific">Candidatus Nomurabacteria bacterium RIFCSPHIGHO2_01_FULL_39_10</name>
    <dbReference type="NCBI Taxonomy" id="1801733"/>
    <lineage>
        <taxon>Bacteria</taxon>
        <taxon>Candidatus Nomuraibacteriota</taxon>
    </lineage>
</organism>
<evidence type="ECO:0000256" key="8">
    <source>
        <dbReference type="ARBA" id="ARBA00022755"/>
    </source>
</evidence>
<dbReference type="SUPFAM" id="SSF56059">
    <property type="entry name" value="Glutathione synthetase ATP-binding domain-like"/>
    <property type="match status" value="1"/>
</dbReference>
<dbReference type="NCBIfam" id="TIGR00877">
    <property type="entry name" value="purD"/>
    <property type="match status" value="1"/>
</dbReference>
<dbReference type="InterPro" id="IPR020560">
    <property type="entry name" value="PRibGlycinamide_synth_C-dom"/>
</dbReference>
<dbReference type="GO" id="GO:0004637">
    <property type="term" value="F:phosphoribosylamine-glycine ligase activity"/>
    <property type="evidence" value="ECO:0007669"/>
    <property type="project" value="UniProtKB-UniRule"/>
</dbReference>